<organism evidence="17 18">
    <name type="scientific">Denitrovibrio acetiphilus (strain DSM 12809 / NBRC 114555 / N2460)</name>
    <dbReference type="NCBI Taxonomy" id="522772"/>
    <lineage>
        <taxon>Bacteria</taxon>
        <taxon>Pseudomonadati</taxon>
        <taxon>Deferribacterota</taxon>
        <taxon>Deferribacteres</taxon>
        <taxon>Deferribacterales</taxon>
        <taxon>Geovibrionaceae</taxon>
        <taxon>Denitrovibrio</taxon>
    </lineage>
</organism>
<evidence type="ECO:0000256" key="3">
    <source>
        <dbReference type="ARBA" id="ARBA00022670"/>
    </source>
</evidence>
<dbReference type="Pfam" id="PF05362">
    <property type="entry name" value="Lon_C"/>
    <property type="match status" value="1"/>
</dbReference>
<dbReference type="GO" id="GO:0043565">
    <property type="term" value="F:sequence-specific DNA binding"/>
    <property type="evidence" value="ECO:0007669"/>
    <property type="project" value="UniProtKB-UniRule"/>
</dbReference>
<name>D4H0T8_DENA2</name>
<sequence length="790" mass="88585">MQLITEMEDQMEQFETEISIPETLPLLPVRDIVVFPYMVLPLYVGREQSIASVNEALSEDRLIFLACQKDPADEEPEDEEIYEIGTVAVILRMLKMPDSRIKLLVQGVKRGRIVEHVESEESYRVRIEEINDPEEEGNAENEALLRHIKEQLNQAVSLGKPMLPDLVAVIESIEEAGKLADIIVSNLGLKVDEAQEVLELEDPSDRLKKVGEFLTREISILEVQQKIMNDARGEIDKSQKEYFLREQLKAIRKELGEEDDFMAEMEEYRKKIKKCKMPKDVNAEAMKQLDRLSKMHGDSAEATVARTYLDWMIDVPWSKATKDKLDIKEAKQILDEDHFGLDEVKDRILDFLALRKLKKDIKSPILCLSGPPGVGKTSLGMSVARAMGRKYVRMSLGGVRDEAEIRGHRRTYIGALPGKIIQGMKTAGTNNPVFMLDEIDKLGSDFRGDPSSALLEVLDPVQNVSFVDHYLGVPLDLSKVMFITTANYLDPIPPALRDRMEIIQIPGYTEEEKINIAEKYLVPRQIKENGLEDFKVKFSKKALADLIAGYTRESGLRNLERTIGTVCRKLGRMIAEGDKRKSFMVTEKALEKHLGPEKFSDDEELKDNEVGTVTGLAWTPVGGDVLFIECTKFKGKGVLNVTGQLGDVMKESSRAALTYVRTIAEKVGIDPEDFEKFDLHIHVPAGAIPKDGPSAGITMGTALVSCFTGRKVNKKVAMTGEITITGKVLPIGGLKEKLLAAKRHGIEKVLVPAKNEKDLRTMPKSVKNTMEIVYVSQFEEVIEHALLAKE</sequence>
<dbReference type="HAMAP" id="MF_01973">
    <property type="entry name" value="lon_bact"/>
    <property type="match status" value="1"/>
</dbReference>
<dbReference type="EC" id="3.4.21.53" evidence="9 10"/>
<evidence type="ECO:0000256" key="7">
    <source>
        <dbReference type="ARBA" id="ARBA00022840"/>
    </source>
</evidence>
<dbReference type="GO" id="GO:0005737">
    <property type="term" value="C:cytoplasm"/>
    <property type="evidence" value="ECO:0007669"/>
    <property type="project" value="UniProtKB-SubCell"/>
</dbReference>
<dbReference type="SUPFAM" id="SSF88697">
    <property type="entry name" value="PUA domain-like"/>
    <property type="match status" value="1"/>
</dbReference>
<feature type="active site" evidence="9 11">
    <location>
        <position position="694"/>
    </location>
</feature>
<dbReference type="EMBL" id="CP001968">
    <property type="protein sequence ID" value="ADD68601.1"/>
    <property type="molecule type" value="Genomic_DNA"/>
</dbReference>
<keyword evidence="4 9" id="KW-0547">Nucleotide-binding</keyword>
<comment type="catalytic activity">
    <reaction evidence="9 10 13">
        <text>Hydrolysis of proteins in presence of ATP.</text>
        <dbReference type="EC" id="3.4.21.53"/>
    </reaction>
</comment>
<dbReference type="SUPFAM" id="SSF52540">
    <property type="entry name" value="P-loop containing nucleoside triphosphate hydrolases"/>
    <property type="match status" value="1"/>
</dbReference>
<keyword evidence="2 9" id="KW-0963">Cytoplasm</keyword>
<dbReference type="InterPro" id="IPR008268">
    <property type="entry name" value="Peptidase_S16_AS"/>
</dbReference>
<dbReference type="Gene3D" id="1.20.58.1480">
    <property type="match status" value="1"/>
</dbReference>
<dbReference type="GO" id="GO:0006515">
    <property type="term" value="P:protein quality control for misfolded or incompletely synthesized proteins"/>
    <property type="evidence" value="ECO:0007669"/>
    <property type="project" value="UniProtKB-UniRule"/>
</dbReference>
<dbReference type="eggNOG" id="COG0466">
    <property type="taxonomic scope" value="Bacteria"/>
</dbReference>
<dbReference type="PANTHER" id="PTHR10046">
    <property type="entry name" value="ATP DEPENDENT LON PROTEASE FAMILY MEMBER"/>
    <property type="match status" value="1"/>
</dbReference>
<evidence type="ECO:0000256" key="5">
    <source>
        <dbReference type="ARBA" id="ARBA00022801"/>
    </source>
</evidence>
<dbReference type="SMART" id="SM00382">
    <property type="entry name" value="AAA"/>
    <property type="match status" value="1"/>
</dbReference>
<dbReference type="MEROPS" id="S16.001"/>
<keyword evidence="18" id="KW-1185">Reference proteome</keyword>
<dbReference type="Gene3D" id="1.10.8.60">
    <property type="match status" value="1"/>
</dbReference>
<dbReference type="PROSITE" id="PS51787">
    <property type="entry name" value="LON_N"/>
    <property type="match status" value="1"/>
</dbReference>
<dbReference type="PaxDb" id="522772-Dacet_1837"/>
<evidence type="ECO:0000256" key="11">
    <source>
        <dbReference type="PIRSR" id="PIRSR001174-1"/>
    </source>
</evidence>
<dbReference type="InterPro" id="IPR054594">
    <property type="entry name" value="Lon_lid"/>
</dbReference>
<dbReference type="InterPro" id="IPR027543">
    <property type="entry name" value="Lon_bac"/>
</dbReference>
<evidence type="ECO:0000256" key="6">
    <source>
        <dbReference type="ARBA" id="ARBA00022825"/>
    </source>
</evidence>
<protein>
    <recommendedName>
        <fullName evidence="9 10">Lon protease</fullName>
        <ecNumber evidence="9 10">3.4.21.53</ecNumber>
    </recommendedName>
    <alternativeName>
        <fullName evidence="9">ATP-dependent protease La</fullName>
    </alternativeName>
</protein>
<dbReference type="FunFam" id="3.40.50.300:FF:000382">
    <property type="entry name" value="Lon protease homolog 2, peroxisomal"/>
    <property type="match status" value="1"/>
</dbReference>
<dbReference type="InParanoid" id="D4H0T8"/>
<dbReference type="PRINTS" id="PR00830">
    <property type="entry name" value="ENDOLAPTASE"/>
</dbReference>
<dbReference type="Pfam" id="PF22667">
    <property type="entry name" value="Lon_lid"/>
    <property type="match status" value="1"/>
</dbReference>
<dbReference type="GO" id="GO:0004252">
    <property type="term" value="F:serine-type endopeptidase activity"/>
    <property type="evidence" value="ECO:0007669"/>
    <property type="project" value="UniProtKB-UniRule"/>
</dbReference>
<feature type="binding site" evidence="9 12">
    <location>
        <begin position="370"/>
        <end position="377"/>
    </location>
    <ligand>
        <name>ATP</name>
        <dbReference type="ChEBI" id="CHEBI:30616"/>
    </ligand>
</feature>
<dbReference type="Gene3D" id="3.40.50.300">
    <property type="entry name" value="P-loop containing nucleotide triphosphate hydrolases"/>
    <property type="match status" value="1"/>
</dbReference>
<comment type="subcellular location">
    <subcellularLocation>
        <location evidence="1 9 10">Cytoplasm</location>
    </subcellularLocation>
</comment>
<dbReference type="InterPro" id="IPR027417">
    <property type="entry name" value="P-loop_NTPase"/>
</dbReference>
<keyword evidence="7 9" id="KW-0067">ATP-binding</keyword>
<evidence type="ECO:0000313" key="18">
    <source>
        <dbReference type="Proteomes" id="UP000002012"/>
    </source>
</evidence>
<dbReference type="InterPro" id="IPR014721">
    <property type="entry name" value="Ribsml_uS5_D2-typ_fold_subgr"/>
</dbReference>
<dbReference type="GO" id="GO:0005524">
    <property type="term" value="F:ATP binding"/>
    <property type="evidence" value="ECO:0007669"/>
    <property type="project" value="UniProtKB-UniRule"/>
</dbReference>
<dbReference type="InterPro" id="IPR020568">
    <property type="entry name" value="Ribosomal_Su5_D2-typ_SF"/>
</dbReference>
<evidence type="ECO:0000256" key="10">
    <source>
        <dbReference type="PIRNR" id="PIRNR001174"/>
    </source>
</evidence>
<dbReference type="KEGG" id="dap:Dacet_1837"/>
<dbReference type="InterPro" id="IPR015947">
    <property type="entry name" value="PUA-like_sf"/>
</dbReference>
<dbReference type="Proteomes" id="UP000002012">
    <property type="component" value="Chromosome"/>
</dbReference>
<dbReference type="InterPro" id="IPR004815">
    <property type="entry name" value="Lon_bac/euk-typ"/>
</dbReference>
<dbReference type="PROSITE" id="PS51786">
    <property type="entry name" value="LON_PROTEOLYTIC"/>
    <property type="match status" value="1"/>
</dbReference>
<dbReference type="Pfam" id="PF00004">
    <property type="entry name" value="AAA"/>
    <property type="match status" value="1"/>
</dbReference>
<accession>D4H0T8</accession>
<dbReference type="PROSITE" id="PS01046">
    <property type="entry name" value="LON_SER"/>
    <property type="match status" value="1"/>
</dbReference>
<dbReference type="InterPro" id="IPR003959">
    <property type="entry name" value="ATPase_AAA_core"/>
</dbReference>
<keyword evidence="5 9" id="KW-0378">Hydrolase</keyword>
<feature type="active site" evidence="9 11">
    <location>
        <position position="737"/>
    </location>
</feature>
<dbReference type="Pfam" id="PF02190">
    <property type="entry name" value="LON_substr_bdg"/>
    <property type="match status" value="1"/>
</dbReference>
<dbReference type="AlphaFoldDB" id="D4H0T8"/>
<evidence type="ECO:0000256" key="4">
    <source>
        <dbReference type="ARBA" id="ARBA00022741"/>
    </source>
</evidence>
<evidence type="ECO:0000256" key="13">
    <source>
        <dbReference type="PROSITE-ProRule" id="PRU01122"/>
    </source>
</evidence>
<dbReference type="NCBIfam" id="NF008053">
    <property type="entry name" value="PRK10787.1"/>
    <property type="match status" value="1"/>
</dbReference>
<keyword evidence="6 9" id="KW-0720">Serine protease</keyword>
<evidence type="ECO:0000313" key="17">
    <source>
        <dbReference type="EMBL" id="ADD68601.1"/>
    </source>
</evidence>
<dbReference type="SMART" id="SM00464">
    <property type="entry name" value="LON"/>
    <property type="match status" value="1"/>
</dbReference>
<dbReference type="GO" id="GO:0004176">
    <property type="term" value="F:ATP-dependent peptidase activity"/>
    <property type="evidence" value="ECO:0007669"/>
    <property type="project" value="UniProtKB-UniRule"/>
</dbReference>
<dbReference type="HOGENOM" id="CLU_004109_4_3_0"/>
<dbReference type="InterPro" id="IPR003593">
    <property type="entry name" value="AAA+_ATPase"/>
</dbReference>
<evidence type="ECO:0000256" key="12">
    <source>
        <dbReference type="PIRSR" id="PIRSR001174-2"/>
    </source>
</evidence>
<evidence type="ECO:0000256" key="2">
    <source>
        <dbReference type="ARBA" id="ARBA00022490"/>
    </source>
</evidence>
<comment type="similarity">
    <text evidence="9 10 13 14">Belongs to the peptidase S16 family.</text>
</comment>
<evidence type="ECO:0000256" key="1">
    <source>
        <dbReference type="ARBA" id="ARBA00004496"/>
    </source>
</evidence>
<evidence type="ECO:0000256" key="14">
    <source>
        <dbReference type="RuleBase" id="RU000591"/>
    </source>
</evidence>
<comment type="induction">
    <text evidence="9">By heat shock.</text>
</comment>
<evidence type="ECO:0000259" key="15">
    <source>
        <dbReference type="PROSITE" id="PS51786"/>
    </source>
</evidence>
<dbReference type="GO" id="GO:0016887">
    <property type="term" value="F:ATP hydrolysis activity"/>
    <property type="evidence" value="ECO:0007669"/>
    <property type="project" value="UniProtKB-UniRule"/>
</dbReference>
<feature type="domain" description="Lon proteolytic" evidence="15">
    <location>
        <begin position="607"/>
        <end position="788"/>
    </location>
</feature>
<dbReference type="Gene3D" id="1.20.5.5270">
    <property type="match status" value="1"/>
</dbReference>
<dbReference type="STRING" id="522772.Dacet_1837"/>
<dbReference type="GO" id="GO:0034605">
    <property type="term" value="P:cellular response to heat"/>
    <property type="evidence" value="ECO:0007669"/>
    <property type="project" value="UniProtKB-UniRule"/>
</dbReference>
<keyword evidence="3 9" id="KW-0645">Protease</keyword>
<dbReference type="PIRSF" id="PIRSF001174">
    <property type="entry name" value="Lon_proteas"/>
    <property type="match status" value="1"/>
</dbReference>
<dbReference type="InterPro" id="IPR027065">
    <property type="entry name" value="Lon_Prtase"/>
</dbReference>
<dbReference type="SUPFAM" id="SSF54211">
    <property type="entry name" value="Ribosomal protein S5 domain 2-like"/>
    <property type="match status" value="1"/>
</dbReference>
<keyword evidence="8 9" id="KW-0346">Stress response</keyword>
<gene>
    <name evidence="9" type="primary">lon</name>
    <name evidence="17" type="ordered locus">Dacet_1837</name>
</gene>
<comment type="subunit">
    <text evidence="9 10">Homohexamer. Organized in a ring with a central cavity.</text>
</comment>
<comment type="function">
    <text evidence="9">ATP-dependent serine protease that mediates the selective degradation of mutant and abnormal proteins as well as certain short-lived regulatory proteins. Required for cellular homeostasis and for survival from DNA damage and developmental changes induced by stress. Degrades polypeptides processively to yield small peptide fragments that are 5 to 10 amino acids long. Binds to DNA in a double-stranded, site-specific manner.</text>
</comment>
<dbReference type="InterPro" id="IPR008269">
    <property type="entry name" value="Lon_proteolytic"/>
</dbReference>
<dbReference type="Gene3D" id="2.30.130.40">
    <property type="entry name" value="LON domain-like"/>
    <property type="match status" value="1"/>
</dbReference>
<evidence type="ECO:0000256" key="9">
    <source>
        <dbReference type="HAMAP-Rule" id="MF_01973"/>
    </source>
</evidence>
<dbReference type="Gene3D" id="3.30.230.10">
    <property type="match status" value="1"/>
</dbReference>
<feature type="domain" description="Lon N-terminal" evidence="16">
    <location>
        <begin position="24"/>
        <end position="218"/>
    </location>
</feature>
<evidence type="ECO:0000259" key="16">
    <source>
        <dbReference type="PROSITE" id="PS51787"/>
    </source>
</evidence>
<evidence type="ECO:0000256" key="8">
    <source>
        <dbReference type="ARBA" id="ARBA00023016"/>
    </source>
</evidence>
<dbReference type="InterPro" id="IPR046336">
    <property type="entry name" value="Lon_prtase_N_sf"/>
</dbReference>
<dbReference type="CDD" id="cd19500">
    <property type="entry name" value="RecA-like_Lon"/>
    <property type="match status" value="1"/>
</dbReference>
<proteinExistence type="evidence at transcript level"/>
<reference evidence="17 18" key="1">
    <citation type="journal article" date="2010" name="Stand. Genomic Sci.">
        <title>Complete genome sequence of Denitrovibrio acetiphilus type strain (N2460).</title>
        <authorList>
            <person name="Kiss H."/>
            <person name="Lang E."/>
            <person name="Lapidus A."/>
            <person name="Copeland A."/>
            <person name="Nolan M."/>
            <person name="Glavina Del Rio T."/>
            <person name="Chen F."/>
            <person name="Lucas S."/>
            <person name="Tice H."/>
            <person name="Cheng J.F."/>
            <person name="Han C."/>
            <person name="Goodwin L."/>
            <person name="Pitluck S."/>
            <person name="Liolios K."/>
            <person name="Pati A."/>
            <person name="Ivanova N."/>
            <person name="Mavromatis K."/>
            <person name="Chen A."/>
            <person name="Palaniappan K."/>
            <person name="Land M."/>
            <person name="Hauser L."/>
            <person name="Chang Y.J."/>
            <person name="Jeffries C.D."/>
            <person name="Detter J.C."/>
            <person name="Brettin T."/>
            <person name="Spring S."/>
            <person name="Rohde M."/>
            <person name="Goker M."/>
            <person name="Woyke T."/>
            <person name="Bristow J."/>
            <person name="Eisen J.A."/>
            <person name="Markowitz V."/>
            <person name="Hugenholtz P."/>
            <person name="Kyrpides N.C."/>
            <person name="Klenk H.P."/>
        </authorList>
    </citation>
    <scope>NUCLEOTIDE SEQUENCE [LARGE SCALE GENOMIC DNA]</scope>
    <source>
        <strain evidence="18">DSM 12809 / NBRC 114555 / N2460</strain>
    </source>
</reference>
<dbReference type="NCBIfam" id="TIGR00763">
    <property type="entry name" value="lon"/>
    <property type="match status" value="1"/>
</dbReference>
<dbReference type="InterPro" id="IPR003111">
    <property type="entry name" value="Lon_prtase_N"/>
</dbReference>